<dbReference type="Pfam" id="PF15239">
    <property type="entry name" value="CFAP96-like"/>
    <property type="match status" value="1"/>
</dbReference>
<protein>
    <recommendedName>
        <fullName evidence="5">Cilia-and flagella-associated protein 96</fullName>
    </recommendedName>
</protein>
<dbReference type="PANTHER" id="PTHR31144">
    <property type="entry name" value="UPF0602 PROTEIN C4ORF47"/>
    <property type="match status" value="1"/>
</dbReference>
<evidence type="ECO:0000313" key="7">
    <source>
        <dbReference type="EMBL" id="WAQ97551.1"/>
    </source>
</evidence>
<comment type="similarity">
    <text evidence="4">Belongs to the CFAP96 family.</text>
</comment>
<dbReference type="Proteomes" id="UP001164746">
    <property type="component" value="Chromosome 2"/>
</dbReference>
<evidence type="ECO:0000256" key="5">
    <source>
        <dbReference type="ARBA" id="ARBA00035693"/>
    </source>
</evidence>
<dbReference type="EMBL" id="CP111013">
    <property type="protein sequence ID" value="WAQ97551.1"/>
    <property type="molecule type" value="Genomic_DNA"/>
</dbReference>
<keyword evidence="8" id="KW-1185">Reference proteome</keyword>
<evidence type="ECO:0000256" key="4">
    <source>
        <dbReference type="ARBA" id="ARBA00035656"/>
    </source>
</evidence>
<evidence type="ECO:0000256" key="3">
    <source>
        <dbReference type="ARBA" id="ARBA00023212"/>
    </source>
</evidence>
<keyword evidence="2" id="KW-0963">Cytoplasm</keyword>
<accession>A0ABY7DLR9</accession>
<proteinExistence type="inferred from homology"/>
<comment type="subcellular location">
    <subcellularLocation>
        <location evidence="1">Cytoplasm</location>
        <location evidence="1">Cytoskeleton</location>
        <location evidence="1">Microtubule organizing center</location>
        <location evidence="1">Centrosome</location>
    </subcellularLocation>
</comment>
<evidence type="ECO:0000256" key="2">
    <source>
        <dbReference type="ARBA" id="ARBA00022490"/>
    </source>
</evidence>
<gene>
    <name evidence="7" type="ORF">MAR_030241</name>
</gene>
<evidence type="ECO:0000313" key="8">
    <source>
        <dbReference type="Proteomes" id="UP001164746"/>
    </source>
</evidence>
<reference evidence="7" key="1">
    <citation type="submission" date="2022-11" db="EMBL/GenBank/DDBJ databases">
        <title>Centuries of genome instability and evolution in soft-shell clam transmissible cancer (bioRxiv).</title>
        <authorList>
            <person name="Hart S.F.M."/>
            <person name="Yonemitsu M.A."/>
            <person name="Giersch R.M."/>
            <person name="Beal B.F."/>
            <person name="Arriagada G."/>
            <person name="Davis B.W."/>
            <person name="Ostrander E.A."/>
            <person name="Goff S.P."/>
            <person name="Metzger M.J."/>
        </authorList>
    </citation>
    <scope>NUCLEOTIDE SEQUENCE</scope>
    <source>
        <strain evidence="7">MELC-2E11</strain>
        <tissue evidence="7">Siphon/mantle</tissue>
    </source>
</reference>
<keyword evidence="3" id="KW-0206">Cytoskeleton</keyword>
<evidence type="ECO:0000256" key="6">
    <source>
        <dbReference type="SAM" id="MobiDB-lite"/>
    </source>
</evidence>
<evidence type="ECO:0000256" key="1">
    <source>
        <dbReference type="ARBA" id="ARBA00004300"/>
    </source>
</evidence>
<organism evidence="7 8">
    <name type="scientific">Mya arenaria</name>
    <name type="common">Soft-shell clam</name>
    <dbReference type="NCBI Taxonomy" id="6604"/>
    <lineage>
        <taxon>Eukaryota</taxon>
        <taxon>Metazoa</taxon>
        <taxon>Spiralia</taxon>
        <taxon>Lophotrochozoa</taxon>
        <taxon>Mollusca</taxon>
        <taxon>Bivalvia</taxon>
        <taxon>Autobranchia</taxon>
        <taxon>Heteroconchia</taxon>
        <taxon>Euheterodonta</taxon>
        <taxon>Imparidentia</taxon>
        <taxon>Neoheterodontei</taxon>
        <taxon>Myida</taxon>
        <taxon>Myoidea</taxon>
        <taxon>Myidae</taxon>
        <taxon>Mya</taxon>
    </lineage>
</organism>
<feature type="region of interest" description="Disordered" evidence="6">
    <location>
        <begin position="206"/>
        <end position="258"/>
    </location>
</feature>
<name>A0ABY7DLR9_MYAAR</name>
<sequence>MGERGGKADMDRVGLFQEMGYVTINDRYKGKGSVQFNEAATKGKQVLPGGSKTRSALQAGYFTDKFGRIMEGEAFTDPIKMRRQARLKESQKNIGKSFLPSSGEKLMSGLGSHYGTLSGPISAFSPVSKPGKEKKSSSKNVITNPGKRGTGFGYVAVTIGKYPQYQGDNYDMHKDLNRKEIAAHKNATKGGAFKLNMHPRAYFDGNPYNSDKLAKRSSSATLPSKKDDSKPFKPSSPGKKPGGAKIGTFDPYPKHSDDPYKVKVQRSVNVVNKSGRTFMPSQGPKTRPMVSIINANECKSKQLQICYMFDILDTPIPATFITYAKHSTHLKTLFQCKGVDSAGFSTPMRSGEQHGVDQRIIILTVITVQFAPVFLEEEFPSLACLSVEDVFPLTQPILQLLEGARVPQDVPALGRAAIFAKGHL</sequence>
<dbReference type="InterPro" id="IPR029358">
    <property type="entry name" value="CFAP96"/>
</dbReference>
<dbReference type="PANTHER" id="PTHR31144:SF1">
    <property type="entry name" value="UPF0602 PROTEIN C4ORF47"/>
    <property type="match status" value="1"/>
</dbReference>